<sequence>MKFLTVLLIVIVVLSSCLFSTTFASTQTPVARCDECKNALRTVDSKLPGKRSREQIENYLQGACQQATAIVPLPELPIALPVPICSLITAHRSELVQGLIERKEYTSICKNAKLC</sequence>
<reference evidence="4 5" key="1">
    <citation type="submission" date="2023-11" db="EMBL/GenBank/DDBJ databases">
        <title>Dfirmibasis_genome.</title>
        <authorList>
            <person name="Edelbroek B."/>
            <person name="Kjellin J."/>
            <person name="Jerlstrom-Hultqvist J."/>
            <person name="Soderbom F."/>
        </authorList>
    </citation>
    <scope>NUCLEOTIDE SEQUENCE [LARGE SCALE GENOMIC DNA]</scope>
    <source>
        <strain evidence="4 5">TNS-C-14</strain>
    </source>
</reference>
<evidence type="ECO:0000256" key="1">
    <source>
        <dbReference type="ARBA" id="ARBA00023157"/>
    </source>
</evidence>
<accession>A0AAN7U6M6</accession>
<evidence type="ECO:0000313" key="4">
    <source>
        <dbReference type="EMBL" id="KAK5583062.1"/>
    </source>
</evidence>
<evidence type="ECO:0000259" key="3">
    <source>
        <dbReference type="PROSITE" id="PS50015"/>
    </source>
</evidence>
<name>A0AAN7U6M6_9MYCE</name>
<dbReference type="Proteomes" id="UP001344447">
    <property type="component" value="Unassembled WGS sequence"/>
</dbReference>
<gene>
    <name evidence="4" type="ORF">RB653_004652</name>
</gene>
<dbReference type="AlphaFoldDB" id="A0AAN7U6M6"/>
<dbReference type="PROSITE" id="PS51257">
    <property type="entry name" value="PROKAR_LIPOPROTEIN"/>
    <property type="match status" value="1"/>
</dbReference>
<dbReference type="Gene3D" id="1.10.225.10">
    <property type="entry name" value="Saposin-like"/>
    <property type="match status" value="1"/>
</dbReference>
<proteinExistence type="predicted"/>
<dbReference type="InterPro" id="IPR008139">
    <property type="entry name" value="SaposinB_dom"/>
</dbReference>
<evidence type="ECO:0000256" key="2">
    <source>
        <dbReference type="SAM" id="SignalP"/>
    </source>
</evidence>
<evidence type="ECO:0000313" key="5">
    <source>
        <dbReference type="Proteomes" id="UP001344447"/>
    </source>
</evidence>
<protein>
    <recommendedName>
        <fullName evidence="3">Saposin B-type domain-containing protein</fullName>
    </recommendedName>
</protein>
<dbReference type="PROSITE" id="PS50015">
    <property type="entry name" value="SAP_B"/>
    <property type="match status" value="1"/>
</dbReference>
<feature type="domain" description="Saposin B-type" evidence="3">
    <location>
        <begin position="29"/>
        <end position="115"/>
    </location>
</feature>
<feature type="signal peptide" evidence="2">
    <location>
        <begin position="1"/>
        <end position="24"/>
    </location>
</feature>
<keyword evidence="5" id="KW-1185">Reference proteome</keyword>
<dbReference type="InterPro" id="IPR011001">
    <property type="entry name" value="Saposin-like"/>
</dbReference>
<feature type="chain" id="PRO_5042909493" description="Saposin B-type domain-containing protein" evidence="2">
    <location>
        <begin position="25"/>
        <end position="115"/>
    </location>
</feature>
<dbReference type="SUPFAM" id="SSF47862">
    <property type="entry name" value="Saposin"/>
    <property type="match status" value="1"/>
</dbReference>
<comment type="caution">
    <text evidence="4">The sequence shown here is derived from an EMBL/GenBank/DDBJ whole genome shotgun (WGS) entry which is preliminary data.</text>
</comment>
<organism evidence="4 5">
    <name type="scientific">Dictyostelium firmibasis</name>
    <dbReference type="NCBI Taxonomy" id="79012"/>
    <lineage>
        <taxon>Eukaryota</taxon>
        <taxon>Amoebozoa</taxon>
        <taxon>Evosea</taxon>
        <taxon>Eumycetozoa</taxon>
        <taxon>Dictyostelia</taxon>
        <taxon>Dictyosteliales</taxon>
        <taxon>Dictyosteliaceae</taxon>
        <taxon>Dictyostelium</taxon>
    </lineage>
</organism>
<keyword evidence="2" id="KW-0732">Signal</keyword>
<dbReference type="EMBL" id="JAVFKY010000001">
    <property type="protein sequence ID" value="KAK5583062.1"/>
    <property type="molecule type" value="Genomic_DNA"/>
</dbReference>
<keyword evidence="1" id="KW-1015">Disulfide bond</keyword>